<dbReference type="InterPro" id="IPR023582">
    <property type="entry name" value="Impact"/>
</dbReference>
<dbReference type="GO" id="GO:0005737">
    <property type="term" value="C:cytoplasm"/>
    <property type="evidence" value="ECO:0007669"/>
    <property type="project" value="TreeGrafter"/>
</dbReference>
<accession>A0A1W1BFQ1</accession>
<evidence type="ECO:0000259" key="2">
    <source>
        <dbReference type="Pfam" id="PF01205"/>
    </source>
</evidence>
<dbReference type="GO" id="GO:0006446">
    <property type="term" value="P:regulation of translational initiation"/>
    <property type="evidence" value="ECO:0007669"/>
    <property type="project" value="TreeGrafter"/>
</dbReference>
<dbReference type="InterPro" id="IPR020568">
    <property type="entry name" value="Ribosomal_Su5_D2-typ_SF"/>
</dbReference>
<reference evidence="3" key="1">
    <citation type="submission" date="2016-10" db="EMBL/GenBank/DDBJ databases">
        <authorList>
            <person name="de Groot N.N."/>
        </authorList>
    </citation>
    <scope>NUCLEOTIDE SEQUENCE</scope>
</reference>
<dbReference type="AlphaFoldDB" id="A0A1W1BFQ1"/>
<dbReference type="InterPro" id="IPR001498">
    <property type="entry name" value="Impact_N"/>
</dbReference>
<proteinExistence type="inferred from homology"/>
<dbReference type="PANTHER" id="PTHR16301:SF20">
    <property type="entry name" value="IMPACT FAMILY MEMBER YIGZ"/>
    <property type="match status" value="1"/>
</dbReference>
<comment type="similarity">
    <text evidence="1">Belongs to the IMPACT family.</text>
</comment>
<protein>
    <submittedName>
        <fullName evidence="3">FIG000605: protein co-occurring with transport systems (COG1739)</fullName>
    </submittedName>
</protein>
<dbReference type="PANTHER" id="PTHR16301">
    <property type="entry name" value="IMPACT-RELATED"/>
    <property type="match status" value="1"/>
</dbReference>
<dbReference type="SUPFAM" id="SSF54211">
    <property type="entry name" value="Ribosomal protein S5 domain 2-like"/>
    <property type="match status" value="1"/>
</dbReference>
<sequence length="194" mass="22247">MYFLKQEFSQTLEVKQSKFIAYLTPFSQYQSKLELLKKEHPKARHFVTAYRYLNEYDQIVEYSSDDGEPSGTAGKPTLMVLQGHELIDVAVIVVRYFGGTKLGTGGLVRAYSDALNGVVAISELFVYQKEEMRKVSFEYSAVRLVEYECEKLAITIVEKRFDLQVEYLLKAPKENLDKLCLVSSVNCISHIPHR</sequence>
<evidence type="ECO:0000256" key="1">
    <source>
        <dbReference type="ARBA" id="ARBA00007665"/>
    </source>
</evidence>
<evidence type="ECO:0000313" key="3">
    <source>
        <dbReference type="EMBL" id="SFV52343.1"/>
    </source>
</evidence>
<name>A0A1W1BFQ1_9ZZZZ</name>
<dbReference type="Pfam" id="PF01205">
    <property type="entry name" value="Impact_N"/>
    <property type="match status" value="1"/>
</dbReference>
<dbReference type="EMBL" id="FPHH01000017">
    <property type="protein sequence ID" value="SFV52343.1"/>
    <property type="molecule type" value="Genomic_DNA"/>
</dbReference>
<feature type="domain" description="Impact N-terminal" evidence="2">
    <location>
        <begin position="15"/>
        <end position="117"/>
    </location>
</feature>
<gene>
    <name evidence="3" type="ORF">MNB_SM-5-124</name>
</gene>
<organism evidence="3">
    <name type="scientific">hydrothermal vent metagenome</name>
    <dbReference type="NCBI Taxonomy" id="652676"/>
    <lineage>
        <taxon>unclassified sequences</taxon>
        <taxon>metagenomes</taxon>
        <taxon>ecological metagenomes</taxon>
    </lineage>
</organism>
<dbReference type="InterPro" id="IPR036956">
    <property type="entry name" value="Impact_N_sf"/>
</dbReference>
<dbReference type="Gene3D" id="3.30.230.30">
    <property type="entry name" value="Impact, N-terminal domain"/>
    <property type="match status" value="1"/>
</dbReference>